<dbReference type="AlphaFoldDB" id="A0A7W9WC19"/>
<keyword evidence="2" id="KW-1185">Reference proteome</keyword>
<reference evidence="1 2" key="1">
    <citation type="submission" date="2020-08" db="EMBL/GenBank/DDBJ databases">
        <title>Genomic Encyclopedia of Type Strains, Phase IV (KMG-IV): sequencing the most valuable type-strain genomes for metagenomic binning, comparative biology and taxonomic classification.</title>
        <authorList>
            <person name="Goeker M."/>
        </authorList>
    </citation>
    <scope>NUCLEOTIDE SEQUENCE [LARGE SCALE GENOMIC DNA]</scope>
    <source>
        <strain evidence="1 2">DSM 26718</strain>
    </source>
</reference>
<sequence length="219" mass="22428">MATRTAYQKQADKRTKDALKLRARFDARVRKYATALVAALAGAEDARIRINRLNTLYGVDISTETLLVHEVRVANLGGQLSGLMAESTPGAEPQLFNPTPNGNGGAILAPEAVFGEKPADGAPGGGGSVEALYDTALNGPNGEGAGVTLAASAGDVLRFNALPDGGSAPATMDVFVGGQQVASVACLDRYTGKLFSFTTGGVTHTGSFAAVVNFAAVQM</sequence>
<accession>A0A7W9WC19</accession>
<name>A0A7W9WC19_9BACT</name>
<evidence type="ECO:0000313" key="1">
    <source>
        <dbReference type="EMBL" id="MBB6059603.1"/>
    </source>
</evidence>
<proteinExistence type="predicted"/>
<dbReference type="RefSeq" id="WP_183403934.1">
    <property type="nucleotide sequence ID" value="NZ_JACHGG010000003.1"/>
</dbReference>
<dbReference type="EMBL" id="JACHGG010000003">
    <property type="protein sequence ID" value="MBB6059603.1"/>
    <property type="molecule type" value="Genomic_DNA"/>
</dbReference>
<protein>
    <submittedName>
        <fullName evidence="1">Uncharacterized protein</fullName>
    </submittedName>
</protein>
<evidence type="ECO:0000313" key="2">
    <source>
        <dbReference type="Proteomes" id="UP000532746"/>
    </source>
</evidence>
<comment type="caution">
    <text evidence="1">The sequence shown here is derived from an EMBL/GenBank/DDBJ whole genome shotgun (WGS) entry which is preliminary data.</text>
</comment>
<organism evidence="1 2">
    <name type="scientific">Hymenobacter luteus</name>
    <dbReference type="NCBI Taxonomy" id="1411122"/>
    <lineage>
        <taxon>Bacteria</taxon>
        <taxon>Pseudomonadati</taxon>
        <taxon>Bacteroidota</taxon>
        <taxon>Cytophagia</taxon>
        <taxon>Cytophagales</taxon>
        <taxon>Hymenobacteraceae</taxon>
        <taxon>Hymenobacter</taxon>
    </lineage>
</organism>
<dbReference type="Proteomes" id="UP000532746">
    <property type="component" value="Unassembled WGS sequence"/>
</dbReference>
<gene>
    <name evidence="1" type="ORF">HNQ93_002463</name>
</gene>